<dbReference type="InterPro" id="IPR003347">
    <property type="entry name" value="JmjC_dom"/>
</dbReference>
<evidence type="ECO:0000313" key="8">
    <source>
        <dbReference type="EMBL" id="CUV19506.1"/>
    </source>
</evidence>
<sequence>MNELPLYAAARGVQPGLAAGRPAQLLGGLSPRDFMRTHWQKKPLLIRQALSPEDMRALHFPLSPDALIKLARREDVESRLIAQTRGRWTFNHGPFNERPLPSRKARNWTLLVQGVNLVEPAVDALMQRFRFIPDARLDDVMISFATDGGGVGPHFDSYDVFLLQAHGRRRWRISSQNDLTLVPDLPLKILANFTPEEEFILEPGDMLYLPPHYAHDGVAEGDCMTYSVGFRSPSYRELAGHFLGFLSQTLEDNPDFEGRYTDPEQKPVERPGELPTAMVRALAQKLNALRWTPELVGEFFGAYLTEPKDHVEFVTQPRLSLARFTARARKEGIVLDARTQALYDAQRFWINGDTFEPSDTLLAWLSALSDQRGASAEAVDAAADLPDLMDTLHAWYEEGWLQLAGPGAH</sequence>
<dbReference type="PANTHER" id="PTHR13096:SF8">
    <property type="entry name" value="RIBOSOMAL OXYGENASE 1"/>
    <property type="match status" value="1"/>
</dbReference>
<evidence type="ECO:0000259" key="6">
    <source>
        <dbReference type="PROSITE" id="PS51184"/>
    </source>
</evidence>
<dbReference type="PROSITE" id="PS51184">
    <property type="entry name" value="JMJC"/>
    <property type="match status" value="1"/>
</dbReference>
<dbReference type="EMBL" id="CP085043">
    <property type="protein sequence ID" value="UZF13763.1"/>
    <property type="molecule type" value="Genomic_DNA"/>
</dbReference>
<dbReference type="AlphaFoldDB" id="A0A0K1ZMD5"/>
<dbReference type="EMBL" id="LN899820">
    <property type="protein sequence ID" value="CUV54832.1"/>
    <property type="molecule type" value="Genomic_DNA"/>
</dbReference>
<dbReference type="Pfam" id="PF08007">
    <property type="entry name" value="JmjC_2"/>
    <property type="match status" value="1"/>
</dbReference>
<reference evidence="7" key="2">
    <citation type="submission" date="2018-01" db="EMBL/GenBank/DDBJ databases">
        <title>Ralstonia pseudosolanacearum P824 infects blueberry.</title>
        <authorList>
            <person name="Bocsanczy A.M."/>
            <person name="Norman D.J."/>
        </authorList>
    </citation>
    <scope>NUCLEOTIDE SEQUENCE</scope>
    <source>
        <strain evidence="7">P824</strain>
    </source>
</reference>
<protein>
    <submittedName>
        <fullName evidence="7">Cupin domain-containing protein</fullName>
    </submittedName>
</protein>
<evidence type="ECO:0000256" key="4">
    <source>
        <dbReference type="ARBA" id="ARBA00023002"/>
    </source>
</evidence>
<dbReference type="SUPFAM" id="SSF51197">
    <property type="entry name" value="Clavaminate synthase-like"/>
    <property type="match status" value="1"/>
</dbReference>
<evidence type="ECO:0000256" key="2">
    <source>
        <dbReference type="ARBA" id="ARBA00022723"/>
    </source>
</evidence>
<evidence type="ECO:0000313" key="10">
    <source>
        <dbReference type="EMBL" id="CUV54832.1"/>
    </source>
</evidence>
<dbReference type="PANTHER" id="PTHR13096">
    <property type="entry name" value="MINA53 MYC INDUCED NUCLEAR ANTIGEN"/>
    <property type="match status" value="1"/>
</dbReference>
<keyword evidence="3" id="KW-0223">Dioxygenase</keyword>
<evidence type="ECO:0000313" key="7">
    <source>
        <dbReference type="EMBL" id="AYA46973.1"/>
    </source>
</evidence>
<dbReference type="Pfam" id="PF20514">
    <property type="entry name" value="WHD_ROXA"/>
    <property type="match status" value="1"/>
</dbReference>
<organism evidence="9">
    <name type="scientific">Ralstonia solanacearum</name>
    <name type="common">Pseudomonas solanacearum</name>
    <dbReference type="NCBI Taxonomy" id="305"/>
    <lineage>
        <taxon>Bacteria</taxon>
        <taxon>Pseudomonadati</taxon>
        <taxon>Pseudomonadota</taxon>
        <taxon>Betaproteobacteria</taxon>
        <taxon>Burkholderiales</taxon>
        <taxon>Burkholderiaceae</taxon>
        <taxon>Ralstonia</taxon>
        <taxon>Ralstonia solanacearum species complex</taxon>
    </lineage>
</organism>
<dbReference type="PATRIC" id="fig|305.108.peg.807"/>
<evidence type="ECO:0000313" key="12">
    <source>
        <dbReference type="Proteomes" id="UP000262427"/>
    </source>
</evidence>
<comment type="cofactor">
    <cofactor evidence="1">
        <name>Fe(2+)</name>
        <dbReference type="ChEBI" id="CHEBI:29033"/>
    </cofactor>
</comment>
<reference evidence="11" key="4">
    <citation type="submission" date="2021-10" db="EMBL/GenBank/DDBJ databases">
        <title>Complete genome sequences of five Ralstonia solancearum strains isolated from sunflower.</title>
        <authorList>
            <person name="She X."/>
            <person name="He Z."/>
        </authorList>
    </citation>
    <scope>NUCLEOTIDE SEQUENCE</scope>
    <source>
        <strain evidence="11">RS638</strain>
    </source>
</reference>
<keyword evidence="2" id="KW-0479">Metal-binding</keyword>
<evidence type="ECO:0000256" key="5">
    <source>
        <dbReference type="ARBA" id="ARBA00023004"/>
    </source>
</evidence>
<name>A0A0K1ZMD5_RALSL</name>
<evidence type="ECO:0000256" key="3">
    <source>
        <dbReference type="ARBA" id="ARBA00022964"/>
    </source>
</evidence>
<dbReference type="GO" id="GO:0046872">
    <property type="term" value="F:metal ion binding"/>
    <property type="evidence" value="ECO:0007669"/>
    <property type="project" value="UniProtKB-KW"/>
</dbReference>
<feature type="domain" description="JmjC" evidence="6">
    <location>
        <begin position="121"/>
        <end position="247"/>
    </location>
</feature>
<reference evidence="9" key="1">
    <citation type="submission" date="2015-10" db="EMBL/GenBank/DDBJ databases">
        <authorList>
            <person name="Gilbert D.G."/>
        </authorList>
    </citation>
    <scope>NUCLEOTIDE SEQUENCE</scope>
    <source>
        <strain evidence="9">Phyl III-seqv23</strain>
    </source>
</reference>
<evidence type="ECO:0000313" key="11">
    <source>
        <dbReference type="EMBL" id="UZF13763.1"/>
    </source>
</evidence>
<reference evidence="12" key="3">
    <citation type="submission" date="2018-01" db="EMBL/GenBank/DDBJ databases">
        <title>Raltonia solanacearum P824 infects blueberry.</title>
        <authorList>
            <person name="Bocsanczy A.M."/>
            <person name="Norman D.J."/>
        </authorList>
    </citation>
    <scope>NUCLEOTIDE SEQUENCE [LARGE SCALE GENOMIC DNA]</scope>
    <source>
        <strain evidence="12">P824</strain>
    </source>
</reference>
<dbReference type="InterPro" id="IPR039994">
    <property type="entry name" value="NO66-like"/>
</dbReference>
<dbReference type="Gene3D" id="3.40.366.30">
    <property type="entry name" value="50S ribosomal protein L16 arginine hydroxylase, Chain A, Domain 2"/>
    <property type="match status" value="1"/>
</dbReference>
<dbReference type="EMBL" id="LN899821">
    <property type="protein sequence ID" value="CUV19506.1"/>
    <property type="molecule type" value="Genomic_DNA"/>
</dbReference>
<evidence type="ECO:0000256" key="1">
    <source>
        <dbReference type="ARBA" id="ARBA00001954"/>
    </source>
</evidence>
<dbReference type="Proteomes" id="UP000262427">
    <property type="component" value="Chromosome CM"/>
</dbReference>
<dbReference type="InterPro" id="IPR046799">
    <property type="entry name" value="ROXA-like_wH"/>
</dbReference>
<keyword evidence="5" id="KW-0408">Iron</keyword>
<dbReference type="GO" id="GO:0016706">
    <property type="term" value="F:2-oxoglutarate-dependent dioxygenase activity"/>
    <property type="evidence" value="ECO:0007669"/>
    <property type="project" value="TreeGrafter"/>
</dbReference>
<gene>
    <name evidence="11" type="ORF">LH706_11970</name>
    <name evidence="8" type="ORF">PSS4_v1_1030074</name>
    <name evidence="7" type="ORF">RSP824_11000</name>
    <name evidence="10" type="ORF">RUN215_v1_400073</name>
    <name evidence="9" type="ORF">TO10_v1_380070</name>
</gene>
<dbReference type="EMBL" id="LN899827">
    <property type="protein sequence ID" value="CUV45647.1"/>
    <property type="molecule type" value="Genomic_DNA"/>
</dbReference>
<evidence type="ECO:0000313" key="9">
    <source>
        <dbReference type="EMBL" id="CUV45647.1"/>
    </source>
</evidence>
<proteinExistence type="predicted"/>
<keyword evidence="4" id="KW-0560">Oxidoreductase</keyword>
<dbReference type="EMBL" id="CP025741">
    <property type="protein sequence ID" value="AYA46973.1"/>
    <property type="molecule type" value="Genomic_DNA"/>
</dbReference>
<accession>A0A0K1ZMD5</accession>
<dbReference type="SMART" id="SM00558">
    <property type="entry name" value="JmjC"/>
    <property type="match status" value="1"/>
</dbReference>
<dbReference type="Gene3D" id="2.60.120.650">
    <property type="entry name" value="Cupin"/>
    <property type="match status" value="1"/>
</dbReference>